<evidence type="ECO:0008006" key="7">
    <source>
        <dbReference type="Google" id="ProtNLM"/>
    </source>
</evidence>
<organism evidence="5 6">
    <name type="scientific">Fragilariopsis cylindrus CCMP1102</name>
    <dbReference type="NCBI Taxonomy" id="635003"/>
    <lineage>
        <taxon>Eukaryota</taxon>
        <taxon>Sar</taxon>
        <taxon>Stramenopiles</taxon>
        <taxon>Ochrophyta</taxon>
        <taxon>Bacillariophyta</taxon>
        <taxon>Bacillariophyceae</taxon>
        <taxon>Bacillariophycidae</taxon>
        <taxon>Bacillariales</taxon>
        <taxon>Bacillariaceae</taxon>
        <taxon>Fragilariopsis</taxon>
    </lineage>
</organism>
<dbReference type="NCBIfam" id="TIGR00756">
    <property type="entry name" value="PPR"/>
    <property type="match status" value="2"/>
</dbReference>
<keyword evidence="6" id="KW-1185">Reference proteome</keyword>
<evidence type="ECO:0000256" key="3">
    <source>
        <dbReference type="SAM" id="MobiDB-lite"/>
    </source>
</evidence>
<dbReference type="Proteomes" id="UP000095751">
    <property type="component" value="Unassembled WGS sequence"/>
</dbReference>
<dbReference type="KEGG" id="fcy:FRACYDRAFT_232644"/>
<feature type="region of interest" description="Disordered" evidence="3">
    <location>
        <begin position="47"/>
        <end position="79"/>
    </location>
</feature>
<feature type="repeat" description="PPR" evidence="2">
    <location>
        <begin position="703"/>
        <end position="737"/>
    </location>
</feature>
<reference evidence="5 6" key="1">
    <citation type="submission" date="2016-09" db="EMBL/GenBank/DDBJ databases">
        <title>Extensive genetic diversity and differential bi-allelic expression allows diatom success in the polar Southern Ocean.</title>
        <authorList>
            <consortium name="DOE Joint Genome Institute"/>
            <person name="Mock T."/>
            <person name="Otillar R.P."/>
            <person name="Strauss J."/>
            <person name="Dupont C."/>
            <person name="Frickenhaus S."/>
            <person name="Maumus F."/>
            <person name="Mcmullan M."/>
            <person name="Sanges R."/>
            <person name="Schmutz J."/>
            <person name="Toseland A."/>
            <person name="Valas R."/>
            <person name="Veluchamy A."/>
            <person name="Ward B.J."/>
            <person name="Allen A."/>
            <person name="Barry K."/>
            <person name="Falciatore A."/>
            <person name="Ferrante M."/>
            <person name="Fortunato A.E."/>
            <person name="Gloeckner G."/>
            <person name="Gruber A."/>
            <person name="Hipkin R."/>
            <person name="Janech M."/>
            <person name="Kroth P."/>
            <person name="Leese F."/>
            <person name="Lindquist E."/>
            <person name="Lyon B.R."/>
            <person name="Martin J."/>
            <person name="Mayer C."/>
            <person name="Parker M."/>
            <person name="Quesneville H."/>
            <person name="Raymond J."/>
            <person name="Uhlig C."/>
            <person name="Valentin K.U."/>
            <person name="Worden A.Z."/>
            <person name="Armbrust E.V."/>
            <person name="Bowler C."/>
            <person name="Green B."/>
            <person name="Moulton V."/>
            <person name="Van Oosterhout C."/>
            <person name="Grigoriev I."/>
        </authorList>
    </citation>
    <scope>NUCLEOTIDE SEQUENCE [LARGE SCALE GENOMIC DNA]</scope>
    <source>
        <strain evidence="5 6">CCMP1102</strain>
    </source>
</reference>
<evidence type="ECO:0000256" key="2">
    <source>
        <dbReference type="PROSITE-ProRule" id="PRU00708"/>
    </source>
</evidence>
<dbReference type="AlphaFoldDB" id="A0A1E7FWH5"/>
<keyword evidence="1" id="KW-0677">Repeat</keyword>
<dbReference type="InParanoid" id="A0A1E7FWH5"/>
<feature type="chain" id="PRO_5009193605" description="PDZ domain-containing protein" evidence="4">
    <location>
        <begin position="19"/>
        <end position="1152"/>
    </location>
</feature>
<keyword evidence="4" id="KW-0732">Signal</keyword>
<gene>
    <name evidence="5" type="ORF">FRACYDRAFT_232644</name>
</gene>
<protein>
    <recommendedName>
        <fullName evidence="7">PDZ domain-containing protein</fullName>
    </recommendedName>
</protein>
<evidence type="ECO:0000256" key="4">
    <source>
        <dbReference type="SAM" id="SignalP"/>
    </source>
</evidence>
<evidence type="ECO:0000313" key="6">
    <source>
        <dbReference type="Proteomes" id="UP000095751"/>
    </source>
</evidence>
<evidence type="ECO:0000313" key="5">
    <source>
        <dbReference type="EMBL" id="OEU22487.1"/>
    </source>
</evidence>
<evidence type="ECO:0000256" key="1">
    <source>
        <dbReference type="ARBA" id="ARBA00022737"/>
    </source>
</evidence>
<feature type="compositionally biased region" description="Low complexity" evidence="3">
    <location>
        <begin position="60"/>
        <end position="79"/>
    </location>
</feature>
<dbReference type="OrthoDB" id="41888at2759"/>
<dbReference type="Pfam" id="PF13812">
    <property type="entry name" value="PPR_3"/>
    <property type="match status" value="1"/>
</dbReference>
<dbReference type="PANTHER" id="PTHR47447">
    <property type="entry name" value="OS03G0856100 PROTEIN"/>
    <property type="match status" value="1"/>
</dbReference>
<feature type="signal peptide" evidence="4">
    <location>
        <begin position="1"/>
        <end position="18"/>
    </location>
</feature>
<dbReference type="PANTHER" id="PTHR47447:SF28">
    <property type="entry name" value="PENTACOTRIPEPTIDE-REPEAT REGION OF PRORP DOMAIN-CONTAINING PROTEIN"/>
    <property type="match status" value="1"/>
</dbReference>
<dbReference type="EMBL" id="KV784353">
    <property type="protein sequence ID" value="OEU22487.1"/>
    <property type="molecule type" value="Genomic_DNA"/>
</dbReference>
<feature type="repeat" description="PPR" evidence="2">
    <location>
        <begin position="772"/>
        <end position="806"/>
    </location>
</feature>
<dbReference type="PROSITE" id="PS51375">
    <property type="entry name" value="PPR"/>
    <property type="match status" value="3"/>
</dbReference>
<feature type="repeat" description="PPR" evidence="2">
    <location>
        <begin position="846"/>
        <end position="880"/>
    </location>
</feature>
<dbReference type="Gene3D" id="1.25.40.10">
    <property type="entry name" value="Tetratricopeptide repeat domain"/>
    <property type="match status" value="3"/>
</dbReference>
<dbReference type="InterPro" id="IPR011990">
    <property type="entry name" value="TPR-like_helical_dom_sf"/>
</dbReference>
<accession>A0A1E7FWH5</accession>
<dbReference type="InterPro" id="IPR002885">
    <property type="entry name" value="PPR_rpt"/>
</dbReference>
<name>A0A1E7FWH5_9STRA</name>
<proteinExistence type="predicted"/>
<sequence>MVRFCNLALLSFIASTTTTTTTKFVTSFQTNSNNNHIHNIQHRFSDQQEREIPRRRRRSIVATTTTSTSSTTPLSSSTITRMTSSTTTNIPRRSSSLLSASMLASANADDDFVDPLLVAKAGREVLSSVTTAAVDSIVSNVISSTTGIDEPDVDAIDIARKQELVSQRQKAKTYKVTLPLTSMPSQQRRTRTASSVSVSVSVLSLGITLCQISKGRNLDSVFELNLDTLELEDGTKRTNNNINTWTTSTTRQRIDGNFQGLVVSSVKQGSAGWVSGVRPGDILKTSSATIGNSMWPKSTLDGVKSAVLSRKAVAESIQFEFQRLDAETVVDNQYELTLARPIGLNLKETEDGYVEIVGFTPKASKLVRYAVKVGDRVLAVDSSLGDRMWPVSTVEGVISSVTARLPGQQITFRFERSSDTKIINNISTNNNNGNDGTTTAVVASTTAMASVTVQSEEAGVLLAARSNSTVLNVEDTATISTVGMNEELLQRCQGVMKRYKNDEEYVNKFEFYRVVADKVVGALASAETQVDSVTLSMILTAYLSCKQPKMAIRVFEAAVGLRADGTNGKVETTEMSTTSTDSDDPLMGKDGKQIVQNIEALDIFTISALLKAHAMDGNLLAVQTVLSALEGRGGTEMNGVEVALWPNTLQPDNHCYNIAISAAGNSNTDNGLELALQFFDGLSNPVNNNNRYENRNNGRIEKDVVSYNSILKALANYGKFEEAIETFYQMKRSGIKPDKYTYTALARSVIVVDDKDVEELLYDMKEEGVKSDVKTFNTIIRYLCEQKKLNAAKKVVSWMEALGLHPDSWTYSFLMNGLLQSGNPSGALALFETACSDKRTAGLTENVYLYTTAMTSAAAIGDHTRALELLSRMNALGIKPNIKTMTALLSACLSAEEPELAVEIFRRIPNPDSYAVTKGLLALSDAGEGNEALVMLSEKDTVAGRIQGKQLNHVYESLFHNAIKENDYMQARQVLRSLLAKGNIPSKAIFQKLLDSMGLTLSKGLSHSSVGLVSPKSLNEEDAKKFEFLLFLLDSLSGRNLPCEAPLYATILSFGHHLGGLPKKISALMVSAKAHAGVYAEKNNMKFYDERCETTSCLIGGWEDLFQSFDELRTEIDGPASLPELQVRISSRELSRVLTAEKNFSYHKRMFV</sequence>
<dbReference type="Pfam" id="PF13041">
    <property type="entry name" value="PPR_2"/>
    <property type="match status" value="2"/>
</dbReference>